<comment type="caution">
    <text evidence="2">The sequence shown here is derived from an EMBL/GenBank/DDBJ whole genome shotgun (WGS) entry which is preliminary data.</text>
</comment>
<gene>
    <name evidence="2" type="ORF">Gohar_013234</name>
</gene>
<dbReference type="PANTHER" id="PTHR46033">
    <property type="entry name" value="PROTEIN MAIN-LIKE 2"/>
    <property type="match status" value="1"/>
</dbReference>
<dbReference type="PANTHER" id="PTHR46033:SF8">
    <property type="entry name" value="PROTEIN MAINTENANCE OF MERISTEMS-LIKE"/>
    <property type="match status" value="1"/>
</dbReference>
<proteinExistence type="predicted"/>
<dbReference type="Pfam" id="PF10536">
    <property type="entry name" value="PMD"/>
    <property type="match status" value="1"/>
</dbReference>
<reference evidence="2 3" key="1">
    <citation type="journal article" date="2019" name="Genome Biol. Evol.">
        <title>Insights into the evolution of the New World diploid cottons (Gossypium, subgenus Houzingenia) based on genome sequencing.</title>
        <authorList>
            <person name="Grover C.E."/>
            <person name="Arick M.A. 2nd"/>
            <person name="Thrash A."/>
            <person name="Conover J.L."/>
            <person name="Sanders W.S."/>
            <person name="Peterson D.G."/>
            <person name="Frelichowski J.E."/>
            <person name="Scheffler J.A."/>
            <person name="Scheffler B.E."/>
            <person name="Wendel J.F."/>
        </authorList>
    </citation>
    <scope>NUCLEOTIDE SEQUENCE [LARGE SCALE GENOMIC DNA]</scope>
    <source>
        <strain evidence="2">0</strain>
        <tissue evidence="2">Leaf</tissue>
    </source>
</reference>
<sequence length="343" mass="40082">MLWSKDGNRRHTFHLLYDECIITLEDVSLQLRLLVDGEVIMGIVISVNCSATCEQLLENVSNKFRGSRKEIRWLEDNFQTIEISASGVEKEQFAHTLILRLIEGLLMIDKSHNLVHLRRLLLVVDLKEVERLRWGSAVLATLYREMWNNPVRHNGISTELEDIRLVLDQQTENEFVLLPYVDPSIQEYVPIEFLANQKIWHVKVPLVIFVTIVMYESDQLDDLHKIDLRGKLKEDWPTFHKKYIDMWQLQKGHNDKSYLLAGLKRSRQRRHKRPRQWPINPRSGEDVVVRLRFTPSAPEDSISSNVNLANTTNIVVLPRWVIFATIDSNMGMYDVQLGHSRSQ</sequence>
<dbReference type="EMBL" id="JABFAD010000007">
    <property type="protein sequence ID" value="MBA0802982.1"/>
    <property type="molecule type" value="Genomic_DNA"/>
</dbReference>
<dbReference type="InterPro" id="IPR044824">
    <property type="entry name" value="MAIN-like"/>
</dbReference>
<protein>
    <recommendedName>
        <fullName evidence="1">Aminotransferase-like plant mobile domain-containing protein</fullName>
    </recommendedName>
</protein>
<organism evidence="2 3">
    <name type="scientific">Gossypium harknessii</name>
    <dbReference type="NCBI Taxonomy" id="34285"/>
    <lineage>
        <taxon>Eukaryota</taxon>
        <taxon>Viridiplantae</taxon>
        <taxon>Streptophyta</taxon>
        <taxon>Embryophyta</taxon>
        <taxon>Tracheophyta</taxon>
        <taxon>Spermatophyta</taxon>
        <taxon>Magnoliopsida</taxon>
        <taxon>eudicotyledons</taxon>
        <taxon>Gunneridae</taxon>
        <taxon>Pentapetalae</taxon>
        <taxon>rosids</taxon>
        <taxon>malvids</taxon>
        <taxon>Malvales</taxon>
        <taxon>Malvaceae</taxon>
        <taxon>Malvoideae</taxon>
        <taxon>Gossypium</taxon>
    </lineage>
</organism>
<dbReference type="Proteomes" id="UP000593560">
    <property type="component" value="Unassembled WGS sequence"/>
</dbReference>
<evidence type="ECO:0000313" key="3">
    <source>
        <dbReference type="Proteomes" id="UP000593560"/>
    </source>
</evidence>
<evidence type="ECO:0000259" key="1">
    <source>
        <dbReference type="Pfam" id="PF10536"/>
    </source>
</evidence>
<dbReference type="InterPro" id="IPR019557">
    <property type="entry name" value="AminoTfrase-like_pln_mobile"/>
</dbReference>
<name>A0A7J9GZP8_9ROSI</name>
<feature type="domain" description="Aminotransferase-like plant mobile" evidence="1">
    <location>
        <begin position="11"/>
        <end position="146"/>
    </location>
</feature>
<dbReference type="GO" id="GO:0010073">
    <property type="term" value="P:meristem maintenance"/>
    <property type="evidence" value="ECO:0007669"/>
    <property type="project" value="InterPro"/>
</dbReference>
<dbReference type="OrthoDB" id="986911at2759"/>
<evidence type="ECO:0000313" key="2">
    <source>
        <dbReference type="EMBL" id="MBA0802982.1"/>
    </source>
</evidence>
<accession>A0A7J9GZP8</accession>
<dbReference type="AlphaFoldDB" id="A0A7J9GZP8"/>
<keyword evidence="3" id="KW-1185">Reference proteome</keyword>